<evidence type="ECO:0000259" key="2">
    <source>
        <dbReference type="Pfam" id="PF04892"/>
    </source>
</evidence>
<dbReference type="Proteomes" id="UP000318017">
    <property type="component" value="Chromosome"/>
</dbReference>
<evidence type="ECO:0000256" key="1">
    <source>
        <dbReference type="SAM" id="Phobius"/>
    </source>
</evidence>
<keyword evidence="1" id="KW-1133">Transmembrane helix</keyword>
<dbReference type="NCBIfam" id="NF037970">
    <property type="entry name" value="vanZ_1"/>
    <property type="match status" value="1"/>
</dbReference>
<dbReference type="OrthoDB" id="288647at2"/>
<keyword evidence="1" id="KW-0472">Membrane</keyword>
<keyword evidence="4" id="KW-1185">Reference proteome</keyword>
<protein>
    <submittedName>
        <fullName evidence="3">VanZ like family protein</fullName>
    </submittedName>
</protein>
<dbReference type="KEGG" id="ahel:Q31a_46940"/>
<dbReference type="EMBL" id="CP036298">
    <property type="protein sequence ID" value="QDV26322.1"/>
    <property type="molecule type" value="Genomic_DNA"/>
</dbReference>
<evidence type="ECO:0000313" key="4">
    <source>
        <dbReference type="Proteomes" id="UP000318017"/>
    </source>
</evidence>
<name>A0A518GCJ4_9BACT</name>
<feature type="transmembrane region" description="Helical" evidence="1">
    <location>
        <begin position="35"/>
        <end position="53"/>
    </location>
</feature>
<sequence length="131" mass="14557">MIRLASACLITYWLAIFVATHIPSSSMPKLGWSDKVYHIIAFSGLSFLLCWAVPTRLGQRFRQLGVAGGIALAYAGFDEFTQQFIPGRHCDIWDVAADAVGICVGISCYLSCHWLLTQVTWGRRLIASFSR</sequence>
<feature type="domain" description="VanZ-like" evidence="2">
    <location>
        <begin position="36"/>
        <end position="110"/>
    </location>
</feature>
<dbReference type="RefSeq" id="WP_145082378.1">
    <property type="nucleotide sequence ID" value="NZ_CP036298.1"/>
</dbReference>
<dbReference type="PANTHER" id="PTHR28008">
    <property type="entry name" value="DOMAIN PROTEIN, PUTATIVE (AFU_ORTHOLOGUE AFUA_3G10980)-RELATED"/>
    <property type="match status" value="1"/>
</dbReference>
<proteinExistence type="predicted"/>
<dbReference type="PANTHER" id="PTHR28008:SF1">
    <property type="entry name" value="DOMAIN PROTEIN, PUTATIVE (AFU_ORTHOLOGUE AFUA_3G10980)-RELATED"/>
    <property type="match status" value="1"/>
</dbReference>
<dbReference type="Pfam" id="PF04892">
    <property type="entry name" value="VanZ"/>
    <property type="match status" value="1"/>
</dbReference>
<organism evidence="3 4">
    <name type="scientific">Aureliella helgolandensis</name>
    <dbReference type="NCBI Taxonomy" id="2527968"/>
    <lineage>
        <taxon>Bacteria</taxon>
        <taxon>Pseudomonadati</taxon>
        <taxon>Planctomycetota</taxon>
        <taxon>Planctomycetia</taxon>
        <taxon>Pirellulales</taxon>
        <taxon>Pirellulaceae</taxon>
        <taxon>Aureliella</taxon>
    </lineage>
</organism>
<gene>
    <name evidence="3" type="ORF">Q31a_46940</name>
</gene>
<dbReference type="InterPro" id="IPR006976">
    <property type="entry name" value="VanZ-like"/>
</dbReference>
<evidence type="ECO:0000313" key="3">
    <source>
        <dbReference type="EMBL" id="QDV26322.1"/>
    </source>
</evidence>
<reference evidence="3 4" key="1">
    <citation type="submission" date="2019-02" db="EMBL/GenBank/DDBJ databases">
        <title>Deep-cultivation of Planctomycetes and their phenomic and genomic characterization uncovers novel biology.</title>
        <authorList>
            <person name="Wiegand S."/>
            <person name="Jogler M."/>
            <person name="Boedeker C."/>
            <person name="Pinto D."/>
            <person name="Vollmers J."/>
            <person name="Rivas-Marin E."/>
            <person name="Kohn T."/>
            <person name="Peeters S.H."/>
            <person name="Heuer A."/>
            <person name="Rast P."/>
            <person name="Oberbeckmann S."/>
            <person name="Bunk B."/>
            <person name="Jeske O."/>
            <person name="Meyerdierks A."/>
            <person name="Storesund J.E."/>
            <person name="Kallscheuer N."/>
            <person name="Luecker S."/>
            <person name="Lage O.M."/>
            <person name="Pohl T."/>
            <person name="Merkel B.J."/>
            <person name="Hornburger P."/>
            <person name="Mueller R.-W."/>
            <person name="Bruemmer F."/>
            <person name="Labrenz M."/>
            <person name="Spormann A.M."/>
            <person name="Op den Camp H."/>
            <person name="Overmann J."/>
            <person name="Amann R."/>
            <person name="Jetten M.S.M."/>
            <person name="Mascher T."/>
            <person name="Medema M.H."/>
            <person name="Devos D.P."/>
            <person name="Kaster A.-K."/>
            <person name="Ovreas L."/>
            <person name="Rohde M."/>
            <person name="Galperin M.Y."/>
            <person name="Jogler C."/>
        </authorList>
    </citation>
    <scope>NUCLEOTIDE SEQUENCE [LARGE SCALE GENOMIC DNA]</scope>
    <source>
        <strain evidence="3 4">Q31a</strain>
    </source>
</reference>
<accession>A0A518GCJ4</accession>
<keyword evidence="1" id="KW-0812">Transmembrane</keyword>
<dbReference type="AlphaFoldDB" id="A0A518GCJ4"/>